<comment type="caution">
    <text evidence="1">The sequence shown here is derived from an EMBL/GenBank/DDBJ whole genome shotgun (WGS) entry which is preliminary data.</text>
</comment>
<proteinExistence type="predicted"/>
<sequence length="205" mass="21921">MSSGAVAYNGTTGTADSGYSSGVTNLNIFYDTGHMSFITISSVLVLLMIPGVGFFYSGLARRKSALQLVLLSMISVAIISFQWFFWGYSLAFSRTGNAFLGDLSQFGLMKTLGQPNGSTTMPDILFFLYQGMFAAITPALAIGAVADRGRMLPAIVAGKGVGVDISAGIVHGAGGYSKEEHGKEDGACLELHFERREREMNVKEF</sequence>
<organism evidence="1 2">
    <name type="scientific">Zarea fungicola</name>
    <dbReference type="NCBI Taxonomy" id="93591"/>
    <lineage>
        <taxon>Eukaryota</taxon>
        <taxon>Fungi</taxon>
        <taxon>Dikarya</taxon>
        <taxon>Ascomycota</taxon>
        <taxon>Pezizomycotina</taxon>
        <taxon>Sordariomycetes</taxon>
        <taxon>Hypocreomycetidae</taxon>
        <taxon>Hypocreales</taxon>
        <taxon>Cordycipitaceae</taxon>
        <taxon>Zarea</taxon>
    </lineage>
</organism>
<keyword evidence="2" id="KW-1185">Reference proteome</keyword>
<accession>A0ACC1ML81</accession>
<name>A0ACC1ML81_9HYPO</name>
<protein>
    <submittedName>
        <fullName evidence="1">Uncharacterized protein</fullName>
    </submittedName>
</protein>
<gene>
    <name evidence="1" type="ORF">NQ176_g9660</name>
</gene>
<evidence type="ECO:0000313" key="1">
    <source>
        <dbReference type="EMBL" id="KAJ2967438.1"/>
    </source>
</evidence>
<dbReference type="EMBL" id="JANJQO010002293">
    <property type="protein sequence ID" value="KAJ2967438.1"/>
    <property type="molecule type" value="Genomic_DNA"/>
</dbReference>
<reference evidence="1" key="1">
    <citation type="submission" date="2022-08" db="EMBL/GenBank/DDBJ databases">
        <title>Genome Sequence of Lecanicillium fungicola.</title>
        <authorList>
            <person name="Buettner E."/>
        </authorList>
    </citation>
    <scope>NUCLEOTIDE SEQUENCE</scope>
    <source>
        <strain evidence="1">Babe33</strain>
    </source>
</reference>
<dbReference type="Proteomes" id="UP001143910">
    <property type="component" value="Unassembled WGS sequence"/>
</dbReference>
<evidence type="ECO:0000313" key="2">
    <source>
        <dbReference type="Proteomes" id="UP001143910"/>
    </source>
</evidence>